<sequence>MNSYSSSGGGGGHSYPTVRPHSTALDIGPKKMRLTRPLLALHNLESRKRPRLGQPDPSKTGEARLVLGDAARENALDATIRPELDEVWARQRSTERSKTAAAKSRGALSRGRFFHHLVLSSTEMDSMSLTSRESPTQQQPAWQTGRIPSRKFSPLFGSTSQTCALRVDPVRSCVLLKESSLLAAPVRVDAGKKEPEMRPRRQVAPAPLLFPPRSTVV</sequence>
<proteinExistence type="predicted"/>
<evidence type="ECO:0000313" key="3">
    <source>
        <dbReference type="Proteomes" id="UP001243330"/>
    </source>
</evidence>
<reference evidence="2" key="1">
    <citation type="submission" date="2023-01" db="EMBL/GenBank/DDBJ databases">
        <title>Colletotrichum chrysophilum M932 genome sequence.</title>
        <authorList>
            <person name="Baroncelli R."/>
        </authorList>
    </citation>
    <scope>NUCLEOTIDE SEQUENCE</scope>
    <source>
        <strain evidence="2">M932</strain>
    </source>
</reference>
<dbReference type="EMBL" id="JAQOWY010000867">
    <property type="protein sequence ID" value="KAK1838263.1"/>
    <property type="molecule type" value="Genomic_DNA"/>
</dbReference>
<organism evidence="2 3">
    <name type="scientific">Colletotrichum chrysophilum</name>
    <dbReference type="NCBI Taxonomy" id="1836956"/>
    <lineage>
        <taxon>Eukaryota</taxon>
        <taxon>Fungi</taxon>
        <taxon>Dikarya</taxon>
        <taxon>Ascomycota</taxon>
        <taxon>Pezizomycotina</taxon>
        <taxon>Sordariomycetes</taxon>
        <taxon>Hypocreomycetidae</taxon>
        <taxon>Glomerellales</taxon>
        <taxon>Glomerellaceae</taxon>
        <taxon>Colletotrichum</taxon>
        <taxon>Colletotrichum gloeosporioides species complex</taxon>
    </lineage>
</organism>
<evidence type="ECO:0000256" key="1">
    <source>
        <dbReference type="SAM" id="MobiDB-lite"/>
    </source>
</evidence>
<dbReference type="Proteomes" id="UP001243330">
    <property type="component" value="Unassembled WGS sequence"/>
</dbReference>
<comment type="caution">
    <text evidence="2">The sequence shown here is derived from an EMBL/GenBank/DDBJ whole genome shotgun (WGS) entry which is preliminary data.</text>
</comment>
<dbReference type="AlphaFoldDB" id="A0AAD9E832"/>
<feature type="region of interest" description="Disordered" evidence="1">
    <location>
        <begin position="41"/>
        <end position="62"/>
    </location>
</feature>
<feature type="region of interest" description="Disordered" evidence="1">
    <location>
        <begin position="1"/>
        <end position="26"/>
    </location>
</feature>
<gene>
    <name evidence="2" type="ORF">CCHR01_19112</name>
</gene>
<accession>A0AAD9E832</accession>
<feature type="region of interest" description="Disordered" evidence="1">
    <location>
        <begin position="128"/>
        <end position="148"/>
    </location>
</feature>
<evidence type="ECO:0000313" key="2">
    <source>
        <dbReference type="EMBL" id="KAK1838263.1"/>
    </source>
</evidence>
<feature type="region of interest" description="Disordered" evidence="1">
    <location>
        <begin position="191"/>
        <end position="217"/>
    </location>
</feature>
<feature type="compositionally biased region" description="Polar residues" evidence="1">
    <location>
        <begin position="128"/>
        <end position="142"/>
    </location>
</feature>
<name>A0AAD9E832_9PEZI</name>
<protein>
    <submittedName>
        <fullName evidence="2">Uncharacterized protein</fullName>
    </submittedName>
</protein>
<keyword evidence="3" id="KW-1185">Reference proteome</keyword>